<gene>
    <name evidence="1" type="ORF">L6164_000597</name>
</gene>
<evidence type="ECO:0000313" key="2">
    <source>
        <dbReference type="Proteomes" id="UP000828941"/>
    </source>
</evidence>
<reference evidence="1 2" key="1">
    <citation type="journal article" date="2022" name="DNA Res.">
        <title>Chromosomal-level genome assembly of the orchid tree Bauhinia variegata (Leguminosae; Cercidoideae) supports the allotetraploid origin hypothesis of Bauhinia.</title>
        <authorList>
            <person name="Zhong Y."/>
            <person name="Chen Y."/>
            <person name="Zheng D."/>
            <person name="Pang J."/>
            <person name="Liu Y."/>
            <person name="Luo S."/>
            <person name="Meng S."/>
            <person name="Qian L."/>
            <person name="Wei D."/>
            <person name="Dai S."/>
            <person name="Zhou R."/>
        </authorList>
    </citation>
    <scope>NUCLEOTIDE SEQUENCE [LARGE SCALE GENOMIC DNA]</scope>
    <source>
        <strain evidence="1">BV-YZ2020</strain>
    </source>
</reference>
<accession>A0ACB9Q950</accession>
<evidence type="ECO:0000313" key="1">
    <source>
        <dbReference type="EMBL" id="KAI4356582.1"/>
    </source>
</evidence>
<keyword evidence="2" id="KW-1185">Reference proteome</keyword>
<proteinExistence type="predicted"/>
<protein>
    <submittedName>
        <fullName evidence="1">Uncharacterized protein</fullName>
    </submittedName>
</protein>
<dbReference type="Proteomes" id="UP000828941">
    <property type="component" value="Chromosome 1"/>
</dbReference>
<organism evidence="1 2">
    <name type="scientific">Bauhinia variegata</name>
    <name type="common">Purple orchid tree</name>
    <name type="synonym">Phanera variegata</name>
    <dbReference type="NCBI Taxonomy" id="167791"/>
    <lineage>
        <taxon>Eukaryota</taxon>
        <taxon>Viridiplantae</taxon>
        <taxon>Streptophyta</taxon>
        <taxon>Embryophyta</taxon>
        <taxon>Tracheophyta</taxon>
        <taxon>Spermatophyta</taxon>
        <taxon>Magnoliopsida</taxon>
        <taxon>eudicotyledons</taxon>
        <taxon>Gunneridae</taxon>
        <taxon>Pentapetalae</taxon>
        <taxon>rosids</taxon>
        <taxon>fabids</taxon>
        <taxon>Fabales</taxon>
        <taxon>Fabaceae</taxon>
        <taxon>Cercidoideae</taxon>
        <taxon>Cercideae</taxon>
        <taxon>Bauhiniinae</taxon>
        <taxon>Bauhinia</taxon>
    </lineage>
</organism>
<name>A0ACB9Q950_BAUVA</name>
<sequence>MSFNQSRSDKKDTQYRKSKRSVSSNQQRGSSGVYVKGGGGPTPSPSITLGSSLPSNRSFKNTNNARGGQYRAIPSTLNSTESTSASMTRTIQNGTHVQPQLHGASDAVVTNATATGDASKAFPLQFGTLSPGFVNGMAIPARTSSAPPNLDEQKRHQARNESYRPVLPSVPVPKQQQPRKDAGVSGEANSGTRAKKDPQVQKPFVVPMTGISMPIPFHQSQGQMPIPMGNAPQVQQQVFLPRFQPNLFVHQGQNMNFTPQMGPRLTNMGMGPRKTTVKITHPETREELRLDKRADAYSEGGSLGSRPHPNVPSQSLPVQSFAASHPINYYPPGSYNTSSLFFQSSLPLTSSQIASNSQPPRFNYPMNHGPQNVRFGNPSSLSTVPVGKTGTQTLGVLEPPNPEPSRDVHNAISSSPLGVSSVAEKSEFPSSSGASSDATSFVPQNFSETPAEISSLQFKSSSDFSASRPLPKLSATVSVENCAASTSLSATSAVSEDTVLAGSNNEGMQKESLSRSNSLKDKQKKPEKKGQSQHQSQAVASVSSGSDGGVADRGVSETLKTTANHSAAMCSDDVPATPDMPLSTGGTVPSAIEAKDNYSKEMPGAQSVDSLNDQKHDKLEKLSQDDKLLDQNILETSDKNDRRPSECSQQNLNDSGSSVESVSSKSTKCEQPEDAAKIRDEVLISRTVQQRQEESRSGSAECDKIGDKLGMSISPALDSRDATSLSRNASVVNGESVIAYSGSLDQQSASAGSGSVYLPLSDTNDKPILEPNKVKATSKGKKKMREILQKADAAGSTSDLYNAYKGPEEKKEAIVSSDSSESTSSSDSSTQLLKDAPQLDAVTSEKGGQRKVEPDDWEDAADMSTPKLEVSDKMQQLSEGNGSTVKKYSRDFLLKLAEQCTGLPEGFEIRIDTAVALMSSSISGSLAIEHDPHPSPGRIDRSSGVSRMDRRGSGVVEEDRWSKVPGAFISGFRPSPGGNFGVLRSPHPQTPVQYSGGILAGPMQSMGPQGGMQRNDGERWQRGSSFQQRGLIPYPSQTPLQMMHKAEKKYEVGKVTDEEQAKQRQLKAILNKLTPQNFDKLFEQVKAVNIDNAVGLTGVISQIFEKALMEPTFCEMYANFCLLLASELPDFSEDNEKITFKRLLLNKCQEEFERGEREQEEANKIDEGEVEQSAVKREEKRVKARRRMLGNIRLIGELYKKKMLTERIMHECIRKLLGQYEDPDEEDVEALCKLMSTIGEMIDHPKAKEHMDSYFERMKLLSNNMNFSSRVRFMLKDAIDLRKNKWQQKRKVEGPKKIEEVHRDAAQERQLQTGRLGRGPSSNTSGRRMPMDFGSRGSYVWSSPNSQMGGMRGPPTQVRGIGYQDVRFDDRQSYEARTLSIPLPQRPLGDDSITLGPQGGLARGISIRGATAISNPPVSDVTPDPGDSRRITTSLNGYGQFSERGPTNSREDHMPRYVPDRFAGPAAYEQSGAQECNMNYGNRDLRNADRSLDRPVATSPARVQGPTVSQNASSEVWPEERLRDMSIAAIKEFYSARDEKEVALCVRDLNSPSFHPTMVSLWVTQSFERKDAERDLLAKLLVNLTKSQDGTLSQAELIRGFESVLSTLEDAVNDAPKAAEFLGRIFFKVITENVVSLKEIGQLIHEGGEEPGQLLKVGLAGDVVGSTLEAIQLEKGDAILNEICKSSNIKLESFRPPDPIKSSKLEKFI</sequence>
<comment type="caution">
    <text evidence="1">The sequence shown here is derived from an EMBL/GenBank/DDBJ whole genome shotgun (WGS) entry which is preliminary data.</text>
</comment>
<dbReference type="EMBL" id="CM039426">
    <property type="protein sequence ID" value="KAI4356582.1"/>
    <property type="molecule type" value="Genomic_DNA"/>
</dbReference>